<name>A0A2A7BAM9_9FIRM</name>
<evidence type="ECO:0008006" key="3">
    <source>
        <dbReference type="Google" id="ProtNLM"/>
    </source>
</evidence>
<dbReference type="PANTHER" id="PTHR40056:SF1">
    <property type="entry name" value="DUF1836 DOMAIN-CONTAINING PROTEIN"/>
    <property type="match status" value="1"/>
</dbReference>
<dbReference type="Pfam" id="PF08876">
    <property type="entry name" value="DUF1836"/>
    <property type="match status" value="1"/>
</dbReference>
<accession>A0A2A7BAM9</accession>
<gene>
    <name evidence="1" type="ORF">CHR61_13505</name>
</gene>
<evidence type="ECO:0000313" key="1">
    <source>
        <dbReference type="EMBL" id="PDX88368.1"/>
    </source>
</evidence>
<dbReference type="AlphaFoldDB" id="A0A2A7BAM9"/>
<evidence type="ECO:0000313" key="2">
    <source>
        <dbReference type="Proteomes" id="UP000220438"/>
    </source>
</evidence>
<dbReference type="Proteomes" id="UP000220438">
    <property type="component" value="Unassembled WGS sequence"/>
</dbReference>
<dbReference type="EMBL" id="NOUW01000040">
    <property type="protein sequence ID" value="PDX88368.1"/>
    <property type="molecule type" value="Genomic_DNA"/>
</dbReference>
<sequence length="182" mass="20729">MKLESNRRVAACAAGFALPRYAELPTVGLYLDQSVQFVNGCFRTFQGVELTASMVSNYVKKGIMSHPIKKKYTRDQLACLIYIVVSKNVLSMENIDSLFKMQRAHYTSAQAYDTFCDELENYLPYVFGLTKNFSELEPDVDDARKLLRSTIISAVNKIYLDCVFTDLRQEQALWPDILPDLA</sequence>
<reference evidence="1 2" key="1">
    <citation type="journal article" date="2017" name="Front. Microbiol.">
        <title>New Insights into the Diversity of the Genus Faecalibacterium.</title>
        <authorList>
            <person name="Benevides L."/>
            <person name="Burman S."/>
            <person name="Martin R."/>
            <person name="Robert V."/>
            <person name="Thomas M."/>
            <person name="Miquel S."/>
            <person name="Chain F."/>
            <person name="Sokol H."/>
            <person name="Bermudez-Humaran L.G."/>
            <person name="Morrison M."/>
            <person name="Langella P."/>
            <person name="Azevedo V.A."/>
            <person name="Chatel J.M."/>
            <person name="Soares S."/>
        </authorList>
    </citation>
    <scope>NUCLEOTIDE SEQUENCE [LARGE SCALE GENOMIC DNA]</scope>
    <source>
        <strain evidence="1 2">AHMP21</strain>
    </source>
</reference>
<proteinExistence type="predicted"/>
<dbReference type="PANTHER" id="PTHR40056">
    <property type="entry name" value="HYPOTHETICAL CYTOSOLIC PROTEIN"/>
    <property type="match status" value="1"/>
</dbReference>
<organism evidence="1 2">
    <name type="scientific">Faecalibacterium prausnitzii</name>
    <dbReference type="NCBI Taxonomy" id="853"/>
    <lineage>
        <taxon>Bacteria</taxon>
        <taxon>Bacillati</taxon>
        <taxon>Bacillota</taxon>
        <taxon>Clostridia</taxon>
        <taxon>Eubacteriales</taxon>
        <taxon>Oscillospiraceae</taxon>
        <taxon>Faecalibacterium</taxon>
    </lineage>
</organism>
<comment type="caution">
    <text evidence="1">The sequence shown here is derived from an EMBL/GenBank/DDBJ whole genome shotgun (WGS) entry which is preliminary data.</text>
</comment>
<protein>
    <recommendedName>
        <fullName evidence="3">DUF1836 domain-containing protein</fullName>
    </recommendedName>
</protein>
<dbReference type="InterPro" id="IPR014975">
    <property type="entry name" value="DUF1836"/>
</dbReference>
<dbReference type="RefSeq" id="WP_097771775.1">
    <property type="nucleotide sequence ID" value="NZ_NOUW01000040.1"/>
</dbReference>